<dbReference type="SUPFAM" id="SSF52266">
    <property type="entry name" value="SGNH hydrolase"/>
    <property type="match status" value="1"/>
</dbReference>
<dbReference type="EMBL" id="HBEF01006593">
    <property type="protein sequence ID" value="CAD8331994.1"/>
    <property type="molecule type" value="Transcribed_RNA"/>
</dbReference>
<gene>
    <name evidence="2" type="ORF">CAUS1442_LOCUS4093</name>
</gene>
<keyword evidence="1" id="KW-0812">Transmembrane</keyword>
<organism evidence="2">
    <name type="scientific">Craspedostauros australis</name>
    <dbReference type="NCBI Taxonomy" id="1486917"/>
    <lineage>
        <taxon>Eukaryota</taxon>
        <taxon>Sar</taxon>
        <taxon>Stramenopiles</taxon>
        <taxon>Ochrophyta</taxon>
        <taxon>Bacillariophyta</taxon>
        <taxon>Bacillariophyceae</taxon>
        <taxon>Bacillariophycidae</taxon>
        <taxon>Naviculales</taxon>
        <taxon>Naviculaceae</taxon>
        <taxon>Craspedostauros</taxon>
    </lineage>
</organism>
<keyword evidence="1" id="KW-0472">Membrane</keyword>
<accession>A0A7R9ZKF4</accession>
<protein>
    <submittedName>
        <fullName evidence="2">Uncharacterized protein</fullName>
    </submittedName>
</protein>
<sequence>MSTNESLRKRKLVHALRRPRCLLVLIFMLLLCSTMALIFIFWTPSELLGVLSRDSSSSSDGETADAAEDNSDLIPKAPNCTSTTRYQLQSRYCSWDRSLETCYRMFVPVLQEKPSWVFLGGYDMSQVVHYISLQWPHESLNIKSRRDPCKNIEYYKIPRRVPWTAPNATLGEGPVGYGKDHPYCTDSQRVWNVLLDVPTQQDKYVEYLVVEYARDVSIPSHVTKTTQETAALYLSNKSPEVCVANTGLHDASIVDPKTGEPLPIDVYIHNVDAYITLLARTCRHVVWVGLSAIMEDDSKTLAGTGGSSIIHGNATNVTNCQLQEYNNAVYGLVELRGRDNVYIVDVWDKSLTTSHVDKFYMTPKYYSTLARLFATLMAGPRAAS</sequence>
<proteinExistence type="predicted"/>
<name>A0A7R9ZKF4_9STRA</name>
<dbReference type="AlphaFoldDB" id="A0A7R9ZKF4"/>
<evidence type="ECO:0000313" key="2">
    <source>
        <dbReference type="EMBL" id="CAD8331994.1"/>
    </source>
</evidence>
<keyword evidence="1" id="KW-1133">Transmembrane helix</keyword>
<evidence type="ECO:0000256" key="1">
    <source>
        <dbReference type="SAM" id="Phobius"/>
    </source>
</evidence>
<feature type="transmembrane region" description="Helical" evidence="1">
    <location>
        <begin position="21"/>
        <end position="42"/>
    </location>
</feature>
<reference evidence="2" key="1">
    <citation type="submission" date="2021-01" db="EMBL/GenBank/DDBJ databases">
        <authorList>
            <person name="Corre E."/>
            <person name="Pelletier E."/>
            <person name="Niang G."/>
            <person name="Scheremetjew M."/>
            <person name="Finn R."/>
            <person name="Kale V."/>
            <person name="Holt S."/>
            <person name="Cochrane G."/>
            <person name="Meng A."/>
            <person name="Brown T."/>
            <person name="Cohen L."/>
        </authorList>
    </citation>
    <scope>NUCLEOTIDE SEQUENCE</scope>
    <source>
        <strain evidence="2">CCMP3328</strain>
    </source>
</reference>